<reference evidence="4" key="1">
    <citation type="journal article" date="2015" name="Nature">
        <title>Complex archaea that bridge the gap between prokaryotes and eukaryotes.</title>
        <authorList>
            <person name="Spang A."/>
            <person name="Saw J.H."/>
            <person name="Jorgensen S.L."/>
            <person name="Zaremba-Niedzwiedzka K."/>
            <person name="Martijn J."/>
            <person name="Lind A.E."/>
            <person name="van Eijk R."/>
            <person name="Schleper C."/>
            <person name="Guy L."/>
            <person name="Ettema T.J."/>
        </authorList>
    </citation>
    <scope>NUCLEOTIDE SEQUENCE</scope>
</reference>
<keyword evidence="3" id="KW-0949">S-adenosyl-L-methionine</keyword>
<dbReference type="PROSITE" id="PS51143">
    <property type="entry name" value="MT_A70"/>
    <property type="match status" value="1"/>
</dbReference>
<dbReference type="Pfam" id="PF05063">
    <property type="entry name" value="MT-A70"/>
    <property type="match status" value="1"/>
</dbReference>
<evidence type="ECO:0000256" key="2">
    <source>
        <dbReference type="ARBA" id="ARBA00022679"/>
    </source>
</evidence>
<dbReference type="GO" id="GO:0003676">
    <property type="term" value="F:nucleic acid binding"/>
    <property type="evidence" value="ECO:0007669"/>
    <property type="project" value="InterPro"/>
</dbReference>
<dbReference type="PROSITE" id="PS00092">
    <property type="entry name" value="N6_MTASE"/>
    <property type="match status" value="1"/>
</dbReference>
<name>A0A0F9QC22_9ZZZZ</name>
<dbReference type="Gene3D" id="3.40.50.150">
    <property type="entry name" value="Vaccinia Virus protein VP39"/>
    <property type="match status" value="1"/>
</dbReference>
<dbReference type="InterPro" id="IPR036086">
    <property type="entry name" value="ParB/Sulfiredoxin_sf"/>
</dbReference>
<sequence>METHKFADIFPMIEGNELKVLKDDIKEHGLLNPIILYDNKILDGRNRFKACNEIGIEPKFETYKGNKPLEFVISLNLKRRHLTQSQAGVIALSVMPLLEEEAEKRRRLSISEFRKTGKTVAKIPPSKSRDTASTMFNVSPRYVQEAKKLKETSPELLEEVRLGHKNFSEIKKEQRLQKIQKQREELQKEVLEKPKGKFNVIVIDPPWRYDGDIFPEQKDLLPSYEVEGNRGTTPYMTMSLDEIKKIKIPSKDDCVLWLWTTNLFLKYSFELLNEWGFELKSILTWDKQHIGTGRWLRSQTEHCILAVKGKPYFDNKKWSTLISEKRTTHSTKPEIFYKMVEEICAGRKLDYFARKERKGWDVYGDEIK</sequence>
<proteinExistence type="predicted"/>
<dbReference type="PANTHER" id="PTHR12829">
    <property type="entry name" value="N6-ADENOSINE-METHYLTRANSFERASE"/>
    <property type="match status" value="1"/>
</dbReference>
<dbReference type="InterPro" id="IPR002052">
    <property type="entry name" value="DNA_methylase_N6_adenine_CS"/>
</dbReference>
<dbReference type="PANTHER" id="PTHR12829:SF7">
    <property type="entry name" value="N6-ADENOSINE-METHYLTRANSFERASE CATALYTIC SUBUNIT"/>
    <property type="match status" value="1"/>
</dbReference>
<keyword evidence="1" id="KW-0489">Methyltransferase</keyword>
<dbReference type="SUPFAM" id="SSF53335">
    <property type="entry name" value="S-adenosyl-L-methionine-dependent methyltransferases"/>
    <property type="match status" value="1"/>
</dbReference>
<organism evidence="4">
    <name type="scientific">marine sediment metagenome</name>
    <dbReference type="NCBI Taxonomy" id="412755"/>
    <lineage>
        <taxon>unclassified sequences</taxon>
        <taxon>metagenomes</taxon>
        <taxon>ecological metagenomes</taxon>
    </lineage>
</organism>
<dbReference type="GO" id="GO:0032259">
    <property type="term" value="P:methylation"/>
    <property type="evidence" value="ECO:0007669"/>
    <property type="project" value="UniProtKB-KW"/>
</dbReference>
<dbReference type="Gene3D" id="3.90.1530.10">
    <property type="entry name" value="Conserved hypothetical protein from pyrococcus furiosus pfu- 392566-001, ParB domain"/>
    <property type="match status" value="1"/>
</dbReference>
<keyword evidence="2" id="KW-0808">Transferase</keyword>
<dbReference type="SUPFAM" id="SSF110849">
    <property type="entry name" value="ParB/Sulfiredoxin"/>
    <property type="match status" value="1"/>
</dbReference>
<comment type="caution">
    <text evidence="4">The sequence shown here is derived from an EMBL/GenBank/DDBJ whole genome shotgun (WGS) entry which is preliminary data.</text>
</comment>
<protein>
    <recommendedName>
        <fullName evidence="5">ParB/Sulfiredoxin domain-containing protein</fullName>
    </recommendedName>
</protein>
<dbReference type="InterPro" id="IPR007757">
    <property type="entry name" value="MT-A70-like"/>
</dbReference>
<dbReference type="InterPro" id="IPR029063">
    <property type="entry name" value="SAM-dependent_MTases_sf"/>
</dbReference>
<dbReference type="EMBL" id="LAZR01002095">
    <property type="protein sequence ID" value="KKN34612.1"/>
    <property type="molecule type" value="Genomic_DNA"/>
</dbReference>
<evidence type="ECO:0000256" key="3">
    <source>
        <dbReference type="ARBA" id="ARBA00022691"/>
    </source>
</evidence>
<dbReference type="AlphaFoldDB" id="A0A0F9QC22"/>
<dbReference type="GO" id="GO:0001734">
    <property type="term" value="F:mRNA m(6)A methyltransferase activity"/>
    <property type="evidence" value="ECO:0007669"/>
    <property type="project" value="UniProtKB-ARBA"/>
</dbReference>
<evidence type="ECO:0000256" key="1">
    <source>
        <dbReference type="ARBA" id="ARBA00022603"/>
    </source>
</evidence>
<accession>A0A0F9QC22</accession>
<gene>
    <name evidence="4" type="ORF">LCGC14_0792020</name>
</gene>
<evidence type="ECO:0000313" key="4">
    <source>
        <dbReference type="EMBL" id="KKN34612.1"/>
    </source>
</evidence>
<evidence type="ECO:0008006" key="5">
    <source>
        <dbReference type="Google" id="ProtNLM"/>
    </source>
</evidence>